<evidence type="ECO:0000259" key="2">
    <source>
        <dbReference type="Pfam" id="PF04685"/>
    </source>
</evidence>
<keyword evidence="1" id="KW-0472">Membrane</keyword>
<sequence>MEGSLTAVSKYGFKLSLDSSYPENWPQAHTPRWKQIWDILPMIIRYLLVYIKTIICRHIIVMDYIKLVRSKQIYGVPLGGIGVGTIGRGFRGEFCRYQLKPGNCDYSTLQANEFIITIKDAANMTIFQSTLSTYKRSNKILSSWKQRLDASKCKYTGLYPRAWTEYDLSDYGIKLICRQVSPVIPHNYKDSSLPCAVFIWNIENISNEERKVTIAFTFKNGMSDLTSKSTPCSTQSFSYLDSSGVTLRNYIEKMPCTYALAAKLKDNMNVSKCLYFNPTSDGAEPWNQLYDDGNFSDLTKTETDEVYDEVGCGIAVQVKVAPGAVEEPEMCLVWDMPIVSFPEGVTKYNKFYTKYFGVEKAALKIVNHALRNYKDWELAIYKWQEPVLNDAELPDWYKAALFNETYFISDGGTVWFTLGEEESERLPVTDPRQKYGRFGYLEGHEYRMYNTYDVHFYASFALAMNWPNLQKSMQYDFKDYVFLEDHHRQRMWYDGKFAQRKIKNSVPHDSGDSNGDPFVLINVYPVHDVSEWKDLNSKFVLQVLRDYKLTMKFEDGSFGKQYLEDMYKACHVVMQKSMTFDTDHDGLIENSGFPDQTYDAWIMTGSSAYCGGLWLAALYAMVVIARELNKNEDENMYAGILEKAKTAFEDKLWNGKFYNFDCSKLASSVMADQLCGHWYLRCSGFEYEVFPKSNVESALNTIFENNVMRYKNGTSGAVNGYIFEKEIDTTALQSEEVWTGVTYSLASCMIYENLNSKAWKTIGGMVNLLTNRIGLAFETPEALGFKHYRSVGYMRPLSIWAVQLAWESQRKNSALKPTFPIEDMVEKPA</sequence>
<protein>
    <recommendedName>
        <fullName evidence="1">Non-lysosomal glucosylceramidase</fullName>
        <shortName evidence="1">NLGase</shortName>
        <ecNumber evidence="1">3.2.1.45</ecNumber>
    </recommendedName>
</protein>
<accession>A0A1Y1M6Q4</accession>
<dbReference type="SUPFAM" id="SSF48208">
    <property type="entry name" value="Six-hairpin glycosidases"/>
    <property type="match status" value="1"/>
</dbReference>
<evidence type="ECO:0000259" key="3">
    <source>
        <dbReference type="Pfam" id="PF12215"/>
    </source>
</evidence>
<dbReference type="InterPro" id="IPR014551">
    <property type="entry name" value="B_Glucosidase_GBA2-typ"/>
</dbReference>
<name>A0A1Y1M6Q4_PHOPY</name>
<dbReference type="EC" id="3.2.1.45" evidence="1"/>
<dbReference type="Gene3D" id="1.50.10.10">
    <property type="match status" value="1"/>
</dbReference>
<keyword evidence="1" id="KW-0378">Hydrolase</keyword>
<reference evidence="4" key="1">
    <citation type="journal article" date="2016" name="Sci. Rep.">
        <title>Molecular characterization of firefly nuptial gifts: a multi-omics approach sheds light on postcopulatory sexual selection.</title>
        <authorList>
            <person name="Al-Wathiqui N."/>
            <person name="Fallon T.R."/>
            <person name="South A."/>
            <person name="Weng J.K."/>
            <person name="Lewis S.M."/>
        </authorList>
    </citation>
    <scope>NUCLEOTIDE SEQUENCE</scope>
</reference>
<keyword evidence="1" id="KW-0326">Glycosidase</keyword>
<dbReference type="Pfam" id="PF12215">
    <property type="entry name" value="Glyco_hydr_116N"/>
    <property type="match status" value="1"/>
</dbReference>
<dbReference type="GO" id="GO:0008422">
    <property type="term" value="F:beta-glucosidase activity"/>
    <property type="evidence" value="ECO:0007669"/>
    <property type="project" value="TreeGrafter"/>
</dbReference>
<dbReference type="GO" id="GO:0004348">
    <property type="term" value="F:glucosylceramidase activity"/>
    <property type="evidence" value="ECO:0007669"/>
    <property type="project" value="UniProtKB-EC"/>
</dbReference>
<dbReference type="GO" id="GO:0016020">
    <property type="term" value="C:membrane"/>
    <property type="evidence" value="ECO:0007669"/>
    <property type="project" value="InterPro"/>
</dbReference>
<dbReference type="AlphaFoldDB" id="A0A1Y1M6Q4"/>
<dbReference type="InterPro" id="IPR008928">
    <property type="entry name" value="6-hairpin_glycosidase_sf"/>
</dbReference>
<dbReference type="PANTHER" id="PTHR12654:SF0">
    <property type="entry name" value="NON-LYSOSOMAL GLUCOSYLCERAMIDASE"/>
    <property type="match status" value="1"/>
</dbReference>
<evidence type="ECO:0000313" key="4">
    <source>
        <dbReference type="EMBL" id="JAV80270.1"/>
    </source>
</evidence>
<dbReference type="InterPro" id="IPR024462">
    <property type="entry name" value="GH116_N"/>
</dbReference>
<dbReference type="InterPro" id="IPR052566">
    <property type="entry name" value="Non-lysos_glucosylceramidase"/>
</dbReference>
<dbReference type="GO" id="GO:0005975">
    <property type="term" value="P:carbohydrate metabolic process"/>
    <property type="evidence" value="ECO:0007669"/>
    <property type="project" value="InterPro"/>
</dbReference>
<dbReference type="PIRSF" id="PIRSF028944">
    <property type="entry name" value="Beta_gluc_GBA2"/>
    <property type="match status" value="1"/>
</dbReference>
<dbReference type="Pfam" id="PF04685">
    <property type="entry name" value="DUF608"/>
    <property type="match status" value="1"/>
</dbReference>
<organism evidence="4">
    <name type="scientific">Photinus pyralis</name>
    <name type="common">Common eastern firefly</name>
    <name type="synonym">Lampyris pyralis</name>
    <dbReference type="NCBI Taxonomy" id="7054"/>
    <lineage>
        <taxon>Eukaryota</taxon>
        <taxon>Metazoa</taxon>
        <taxon>Ecdysozoa</taxon>
        <taxon>Arthropoda</taxon>
        <taxon>Hexapoda</taxon>
        <taxon>Insecta</taxon>
        <taxon>Pterygota</taxon>
        <taxon>Neoptera</taxon>
        <taxon>Endopterygota</taxon>
        <taxon>Coleoptera</taxon>
        <taxon>Polyphaga</taxon>
        <taxon>Elateriformia</taxon>
        <taxon>Elateroidea</taxon>
        <taxon>Lampyridae</taxon>
        <taxon>Lampyrinae</taxon>
        <taxon>Photinus</taxon>
    </lineage>
</organism>
<proteinExistence type="inferred from homology"/>
<comment type="similarity">
    <text evidence="1">Belongs to the non-lysosomal glucosylceramidase family.</text>
</comment>
<dbReference type="GO" id="GO:0006680">
    <property type="term" value="P:glucosylceramide catabolic process"/>
    <property type="evidence" value="ECO:0007669"/>
    <property type="project" value="InterPro"/>
</dbReference>
<dbReference type="EMBL" id="GEZM01041586">
    <property type="protein sequence ID" value="JAV80270.1"/>
    <property type="molecule type" value="Transcribed_RNA"/>
</dbReference>
<evidence type="ECO:0000256" key="1">
    <source>
        <dbReference type="PIRNR" id="PIRNR028944"/>
    </source>
</evidence>
<dbReference type="InterPro" id="IPR012341">
    <property type="entry name" value="6hp_glycosidase-like_sf"/>
</dbReference>
<comment type="function">
    <text evidence="1">Non-lysosomal glucosylceramidase that catalyzes the hydrolysis of glucosylceramide (GlcCer) to free glucose and ceramide.</text>
</comment>
<feature type="domain" description="Glycosyl-hydrolase family 116 catalytic region" evidence="2">
    <location>
        <begin position="436"/>
        <end position="802"/>
    </location>
</feature>
<dbReference type="InterPro" id="IPR006775">
    <property type="entry name" value="GH116_catalytic"/>
</dbReference>
<comment type="catalytic activity">
    <reaction evidence="1">
        <text>a beta-D-glucosyl-(1&lt;-&gt;1')-N-acylsphing-4-enine + H2O = an N-acylsphing-4-enine + D-glucose</text>
        <dbReference type="Rhea" id="RHEA:13269"/>
        <dbReference type="ChEBI" id="CHEBI:4167"/>
        <dbReference type="ChEBI" id="CHEBI:15377"/>
        <dbReference type="ChEBI" id="CHEBI:22801"/>
        <dbReference type="ChEBI" id="CHEBI:52639"/>
        <dbReference type="EC" id="3.2.1.45"/>
    </reaction>
</comment>
<dbReference type="PANTHER" id="PTHR12654">
    <property type="entry name" value="BILE ACID BETA-GLUCOSIDASE-RELATED"/>
    <property type="match status" value="1"/>
</dbReference>
<keyword evidence="1" id="KW-0443">Lipid metabolism</keyword>
<feature type="domain" description="Glycosyl-hydrolase family 116 N-terminal" evidence="3">
    <location>
        <begin position="75"/>
        <end position="376"/>
    </location>
</feature>